<dbReference type="OrthoDB" id="7062774at2"/>
<evidence type="ECO:0000313" key="3">
    <source>
        <dbReference type="Proteomes" id="UP000240987"/>
    </source>
</evidence>
<evidence type="ECO:0000313" key="2">
    <source>
        <dbReference type="EMBL" id="PSU46482.1"/>
    </source>
</evidence>
<comment type="caution">
    <text evidence="2">The sequence shown here is derived from an EMBL/GenBank/DDBJ whole genome shotgun (WGS) entry which is preliminary data.</text>
</comment>
<evidence type="ECO:0000259" key="1">
    <source>
        <dbReference type="Pfam" id="PF13511"/>
    </source>
</evidence>
<protein>
    <submittedName>
        <fullName evidence="2">DUF4124 domain-containing protein</fullName>
    </submittedName>
</protein>
<reference evidence="2 3" key="1">
    <citation type="submission" date="2018-01" db="EMBL/GenBank/DDBJ databases">
        <title>Whole genome sequencing of Histamine producing bacteria.</title>
        <authorList>
            <person name="Butler K."/>
        </authorList>
    </citation>
    <scope>NUCLEOTIDE SEQUENCE [LARGE SCALE GENOMIC DNA]</scope>
    <source>
        <strain evidence="2 3">JCM 12947</strain>
    </source>
</reference>
<gene>
    <name evidence="2" type="ORF">C9J12_18570</name>
</gene>
<dbReference type="Pfam" id="PF13511">
    <property type="entry name" value="DUF4124"/>
    <property type="match status" value="1"/>
</dbReference>
<name>A0A2T3JC75_9GAMM</name>
<dbReference type="Proteomes" id="UP000240987">
    <property type="component" value="Unassembled WGS sequence"/>
</dbReference>
<organism evidence="2 3">
    <name type="scientific">Photobacterium frigidiphilum</name>
    <dbReference type="NCBI Taxonomy" id="264736"/>
    <lineage>
        <taxon>Bacteria</taxon>
        <taxon>Pseudomonadati</taxon>
        <taxon>Pseudomonadota</taxon>
        <taxon>Gammaproteobacteria</taxon>
        <taxon>Vibrionales</taxon>
        <taxon>Vibrionaceae</taxon>
        <taxon>Photobacterium</taxon>
    </lineage>
</organism>
<dbReference type="RefSeq" id="WP_107244070.1">
    <property type="nucleotide sequence ID" value="NZ_PYMJ01000021.1"/>
</dbReference>
<dbReference type="InterPro" id="IPR025392">
    <property type="entry name" value="DUF4124"/>
</dbReference>
<dbReference type="EMBL" id="PYMJ01000021">
    <property type="protein sequence ID" value="PSU46482.1"/>
    <property type="molecule type" value="Genomic_DNA"/>
</dbReference>
<feature type="domain" description="DUF4124" evidence="1">
    <location>
        <begin position="13"/>
        <end position="58"/>
    </location>
</feature>
<accession>A0A2T3JC75</accession>
<dbReference type="AlphaFoldDB" id="A0A2T3JC75"/>
<sequence length="191" mass="21217">MHLPLFIPIAVSLLFFTLTVQATTIYSWVDSNGTVHFTDQPNAAHTKVYELATPPSTPLNPIIDEIEDPEEYTELTLPSVPEALPPATIRFITPYHKQTLRSNAGHIDITASSNREITKNYKVQVVLNGNSHLAPQNSLTFSLFDIDRGSHQLQLQLLKDGKVIALSNSITVYLHRASTTQIRPPAARPKL</sequence>
<keyword evidence="3" id="KW-1185">Reference proteome</keyword>
<proteinExistence type="predicted"/>